<evidence type="ECO:0000256" key="1">
    <source>
        <dbReference type="SAM" id="MobiDB-lite"/>
    </source>
</evidence>
<protein>
    <submittedName>
        <fullName evidence="2">Uncharacterized protein</fullName>
    </submittedName>
</protein>
<gene>
    <name evidence="2" type="ORF">AWZ03_000005</name>
</gene>
<comment type="caution">
    <text evidence="2">The sequence shown here is derived from an EMBL/GenBank/DDBJ whole genome shotgun (WGS) entry which is preliminary data.</text>
</comment>
<proteinExistence type="predicted"/>
<reference evidence="2 3" key="1">
    <citation type="journal article" date="2019" name="J. Hered.">
        <title>An Improved Genome Assembly for Drosophila navojoa, the Basal Species in the mojavensis Cluster.</title>
        <authorList>
            <person name="Vanderlinde T."/>
            <person name="Dupim E.G."/>
            <person name="Nazario-Yepiz N.O."/>
            <person name="Carvalho A.B."/>
        </authorList>
    </citation>
    <scope>NUCLEOTIDE SEQUENCE [LARGE SCALE GENOMIC DNA]</scope>
    <source>
        <strain evidence="2">Navoj_Jal97</strain>
        <tissue evidence="2">Whole organism</tissue>
    </source>
</reference>
<evidence type="ECO:0000313" key="2">
    <source>
        <dbReference type="EMBL" id="TDG53190.1"/>
    </source>
</evidence>
<dbReference type="Proteomes" id="UP000295192">
    <property type="component" value="Unassembled WGS sequence"/>
</dbReference>
<dbReference type="EMBL" id="LSRL02000001">
    <property type="protein sequence ID" value="TDG53190.1"/>
    <property type="molecule type" value="Genomic_DNA"/>
</dbReference>
<dbReference type="AlphaFoldDB" id="A0A484BZD3"/>
<keyword evidence="3" id="KW-1185">Reference proteome</keyword>
<name>A0A484BZD3_DRONA</name>
<feature type="region of interest" description="Disordered" evidence="1">
    <location>
        <begin position="47"/>
        <end position="66"/>
    </location>
</feature>
<accession>A0A484BZD3</accession>
<organism evidence="2 3">
    <name type="scientific">Drosophila navojoa</name>
    <name type="common">Fruit fly</name>
    <dbReference type="NCBI Taxonomy" id="7232"/>
    <lineage>
        <taxon>Eukaryota</taxon>
        <taxon>Metazoa</taxon>
        <taxon>Ecdysozoa</taxon>
        <taxon>Arthropoda</taxon>
        <taxon>Hexapoda</taxon>
        <taxon>Insecta</taxon>
        <taxon>Pterygota</taxon>
        <taxon>Neoptera</taxon>
        <taxon>Endopterygota</taxon>
        <taxon>Diptera</taxon>
        <taxon>Brachycera</taxon>
        <taxon>Muscomorpha</taxon>
        <taxon>Ephydroidea</taxon>
        <taxon>Drosophilidae</taxon>
        <taxon>Drosophila</taxon>
    </lineage>
</organism>
<evidence type="ECO:0000313" key="3">
    <source>
        <dbReference type="Proteomes" id="UP000295192"/>
    </source>
</evidence>
<sequence length="66" mass="7214">MRNASPRSVAESLSGLCCCRCRCLAVDFGRGSAGNCTTVLKAQQQQQQQRQQQVPPAVCHSRSLTY</sequence>